<feature type="transmembrane region" description="Helical" evidence="6">
    <location>
        <begin position="265"/>
        <end position="285"/>
    </location>
</feature>
<proteinExistence type="inferred from homology"/>
<feature type="transmembrane region" description="Helical" evidence="6">
    <location>
        <begin position="239"/>
        <end position="258"/>
    </location>
</feature>
<dbReference type="Proteomes" id="UP000248039">
    <property type="component" value="Unassembled WGS sequence"/>
</dbReference>
<dbReference type="RefSeq" id="WP_110670148.1">
    <property type="nucleotide sequence ID" value="NZ_PYBW01000049.1"/>
</dbReference>
<reference evidence="8 9" key="1">
    <citation type="submission" date="2018-03" db="EMBL/GenBank/DDBJ databases">
        <title>Bioinformatic expansion and discovery of thiopeptide antibiotics.</title>
        <authorList>
            <person name="Schwalen C.J."/>
            <person name="Hudson G.A."/>
            <person name="Mitchell D.A."/>
        </authorList>
    </citation>
    <scope>NUCLEOTIDE SEQUENCE [LARGE SCALE GENOMIC DNA]</scope>
    <source>
        <strain evidence="8 9">ATCC 21389</strain>
    </source>
</reference>
<feature type="transmembrane region" description="Helical" evidence="6">
    <location>
        <begin position="291"/>
        <end position="310"/>
    </location>
</feature>
<evidence type="ECO:0000256" key="2">
    <source>
        <dbReference type="ARBA" id="ARBA00007362"/>
    </source>
</evidence>
<evidence type="ECO:0000256" key="4">
    <source>
        <dbReference type="ARBA" id="ARBA00022989"/>
    </source>
</evidence>
<dbReference type="PANTHER" id="PTHR32322">
    <property type="entry name" value="INNER MEMBRANE TRANSPORTER"/>
    <property type="match status" value="1"/>
</dbReference>
<feature type="transmembrane region" description="Helical" evidence="6">
    <location>
        <begin position="169"/>
        <end position="188"/>
    </location>
</feature>
<evidence type="ECO:0000313" key="9">
    <source>
        <dbReference type="Proteomes" id="UP000248039"/>
    </source>
</evidence>
<feature type="transmembrane region" description="Helical" evidence="6">
    <location>
        <begin position="142"/>
        <end position="163"/>
    </location>
</feature>
<feature type="domain" description="EamA" evidence="7">
    <location>
        <begin position="171"/>
        <end position="308"/>
    </location>
</feature>
<dbReference type="GO" id="GO:0016020">
    <property type="term" value="C:membrane"/>
    <property type="evidence" value="ECO:0007669"/>
    <property type="project" value="UniProtKB-SubCell"/>
</dbReference>
<keyword evidence="3 6" id="KW-0812">Transmembrane</keyword>
<keyword evidence="9" id="KW-1185">Reference proteome</keyword>
<comment type="subcellular location">
    <subcellularLocation>
        <location evidence="1">Membrane</location>
        <topology evidence="1">Multi-pass membrane protein</topology>
    </subcellularLocation>
</comment>
<feature type="domain" description="EamA" evidence="7">
    <location>
        <begin position="26"/>
        <end position="158"/>
    </location>
</feature>
<dbReference type="AlphaFoldDB" id="A0A2V4NQW2"/>
<evidence type="ECO:0000256" key="6">
    <source>
        <dbReference type="SAM" id="Phobius"/>
    </source>
</evidence>
<comment type="similarity">
    <text evidence="2">Belongs to the EamA transporter family.</text>
</comment>
<dbReference type="EMBL" id="PYBW01000049">
    <property type="protein sequence ID" value="PYC78593.1"/>
    <property type="molecule type" value="Genomic_DNA"/>
</dbReference>
<protein>
    <submittedName>
        <fullName evidence="8">EamA family transporter</fullName>
    </submittedName>
</protein>
<dbReference type="Gene3D" id="1.10.3730.20">
    <property type="match status" value="1"/>
</dbReference>
<accession>A0A2V4NQW2</accession>
<evidence type="ECO:0000313" key="8">
    <source>
        <dbReference type="EMBL" id="PYC78593.1"/>
    </source>
</evidence>
<dbReference type="InterPro" id="IPR037185">
    <property type="entry name" value="EmrE-like"/>
</dbReference>
<feature type="transmembrane region" description="Helical" evidence="6">
    <location>
        <begin position="54"/>
        <end position="74"/>
    </location>
</feature>
<comment type="caution">
    <text evidence="8">The sequence shown here is derived from an EMBL/GenBank/DDBJ whole genome shotgun (WGS) entry which is preliminary data.</text>
</comment>
<evidence type="ECO:0000256" key="1">
    <source>
        <dbReference type="ARBA" id="ARBA00004141"/>
    </source>
</evidence>
<feature type="transmembrane region" description="Helical" evidence="6">
    <location>
        <begin position="26"/>
        <end position="48"/>
    </location>
</feature>
<name>A0A2V4NQW2_9ACTN</name>
<dbReference type="PANTHER" id="PTHR32322:SF2">
    <property type="entry name" value="EAMA DOMAIN-CONTAINING PROTEIN"/>
    <property type="match status" value="1"/>
</dbReference>
<keyword evidence="5 6" id="KW-0472">Membrane</keyword>
<dbReference type="InterPro" id="IPR050638">
    <property type="entry name" value="AA-Vitamin_Transporters"/>
</dbReference>
<feature type="transmembrane region" description="Helical" evidence="6">
    <location>
        <begin position="200"/>
        <end position="219"/>
    </location>
</feature>
<dbReference type="InterPro" id="IPR000620">
    <property type="entry name" value="EamA_dom"/>
</dbReference>
<feature type="transmembrane region" description="Helical" evidence="6">
    <location>
        <begin position="86"/>
        <end position="109"/>
    </location>
</feature>
<dbReference type="OrthoDB" id="9812547at2"/>
<evidence type="ECO:0000256" key="5">
    <source>
        <dbReference type="ARBA" id="ARBA00023136"/>
    </source>
</evidence>
<sequence length="316" mass="31710">MTSVGTPTSAPAGSGSVTAARISGPVWAALAMLYVVWGSTYLGIRVVVETMPALFSGAVRFLAAGALLLGLLAVKEGSAALRVTGRQLASAGLVGLLLLVGGNGMVVIAEGRVPSGLTALLVAAVPLYVVVLRAAFGDRPGWTALAGVLLGLAGLAVLAVPGSSGSVKLGGVLLVLAAAVSWSVGSFLSSKLPMPGNPLVASAYEMLIGGAGCAVVALARGEQHGLDLAAVSTRSWVALAYLVLVGSLVGFTAYAWLLQRAPLGLVSTYAYVNPVVAVFLGWLVLGEKLTGIELAGGLVVVAAVCVVVSTERRGRR</sequence>
<gene>
    <name evidence="8" type="ORF">C7C46_15945</name>
</gene>
<feature type="transmembrane region" description="Helical" evidence="6">
    <location>
        <begin position="115"/>
        <end position="135"/>
    </location>
</feature>
<evidence type="ECO:0000256" key="3">
    <source>
        <dbReference type="ARBA" id="ARBA00022692"/>
    </source>
</evidence>
<dbReference type="Pfam" id="PF00892">
    <property type="entry name" value="EamA"/>
    <property type="match status" value="2"/>
</dbReference>
<dbReference type="SUPFAM" id="SSF103481">
    <property type="entry name" value="Multidrug resistance efflux transporter EmrE"/>
    <property type="match status" value="2"/>
</dbReference>
<evidence type="ECO:0000259" key="7">
    <source>
        <dbReference type="Pfam" id="PF00892"/>
    </source>
</evidence>
<organism evidence="8 9">
    <name type="scientific">Streptomyces tateyamensis</name>
    <dbReference type="NCBI Taxonomy" id="565073"/>
    <lineage>
        <taxon>Bacteria</taxon>
        <taxon>Bacillati</taxon>
        <taxon>Actinomycetota</taxon>
        <taxon>Actinomycetes</taxon>
        <taxon>Kitasatosporales</taxon>
        <taxon>Streptomycetaceae</taxon>
        <taxon>Streptomyces</taxon>
    </lineage>
</organism>
<keyword evidence="4 6" id="KW-1133">Transmembrane helix</keyword>